<protein>
    <submittedName>
        <fullName evidence="3">Uncharacterized protein</fullName>
    </submittedName>
</protein>
<evidence type="ECO:0000256" key="2">
    <source>
        <dbReference type="SAM" id="SignalP"/>
    </source>
</evidence>
<dbReference type="Pfam" id="PF00657">
    <property type="entry name" value="Lipase_GDSL"/>
    <property type="match status" value="1"/>
</dbReference>
<dbReference type="SUPFAM" id="SSF52266">
    <property type="entry name" value="SGNH hydrolase"/>
    <property type="match status" value="1"/>
</dbReference>
<evidence type="ECO:0000256" key="1">
    <source>
        <dbReference type="ARBA" id="ARBA00008668"/>
    </source>
</evidence>
<feature type="chain" id="PRO_5042863121" evidence="2">
    <location>
        <begin position="19"/>
        <end position="357"/>
    </location>
</feature>
<dbReference type="InterPro" id="IPR001087">
    <property type="entry name" value="GDSL"/>
</dbReference>
<dbReference type="CDD" id="cd01837">
    <property type="entry name" value="SGNH_plant_lipase_like"/>
    <property type="match status" value="1"/>
</dbReference>
<dbReference type="FunFam" id="3.40.50.1110:FF:000003">
    <property type="entry name" value="GDSL esterase/lipase APG"/>
    <property type="match status" value="1"/>
</dbReference>
<proteinExistence type="inferred from homology"/>
<reference evidence="3 4" key="1">
    <citation type="submission" date="2024-01" db="EMBL/GenBank/DDBJ databases">
        <title>The genomes of 5 underutilized Papilionoideae crops provide insights into root nodulation and disease resistanc.</title>
        <authorList>
            <person name="Jiang F."/>
        </authorList>
    </citation>
    <scope>NUCLEOTIDE SEQUENCE [LARGE SCALE GENOMIC DNA]</scope>
    <source>
        <strain evidence="3">LVBAO_FW01</strain>
        <tissue evidence="3">Leaves</tissue>
    </source>
</reference>
<dbReference type="EMBL" id="JAYMYQ010000011">
    <property type="protein sequence ID" value="KAK7306591.1"/>
    <property type="molecule type" value="Genomic_DNA"/>
</dbReference>
<comment type="similarity">
    <text evidence="1">Belongs to the 'GDSL' lipolytic enzyme family.</text>
</comment>
<evidence type="ECO:0000313" key="3">
    <source>
        <dbReference type="EMBL" id="KAK7306591.1"/>
    </source>
</evidence>
<dbReference type="Gene3D" id="3.40.50.1110">
    <property type="entry name" value="SGNH hydrolase"/>
    <property type="match status" value="1"/>
</dbReference>
<comment type="caution">
    <text evidence="3">The sequence shown here is derived from an EMBL/GenBank/DDBJ whole genome shotgun (WGS) entry which is preliminary data.</text>
</comment>
<dbReference type="GO" id="GO:0016788">
    <property type="term" value="F:hydrolase activity, acting on ester bonds"/>
    <property type="evidence" value="ECO:0007669"/>
    <property type="project" value="InterPro"/>
</dbReference>
<keyword evidence="4" id="KW-1185">Reference proteome</keyword>
<gene>
    <name evidence="3" type="ORF">VNO77_44540</name>
</gene>
<feature type="signal peptide" evidence="2">
    <location>
        <begin position="1"/>
        <end position="18"/>
    </location>
</feature>
<dbReference type="Proteomes" id="UP001367508">
    <property type="component" value="Unassembled WGS sequence"/>
</dbReference>
<sequence length="357" mass="39878">MVKMLLALAIMPWYYSLGVDIHLVRQLAAKYNVSCILVFGDSSVDPGNNDALNTTMKSNFPPYGKNFFNSLPTGRFTNGRLPTDFVAEAVGYRKVIPAFLDPHLKEEDLPYGVSFASAATGFDDYTAQVSNVLSVSKQLEYFAHYKIRMRKLVGEERAEFIIRNALYIVSMGTNDFLQNYFLEPTRPKQFSLNQFQNFLLSRFSKDAQAMRRLGANMLVVVGVPPLGCIPLVKTVMNENGCVSSLNSVAHSFNAKLSQQLDNLKTKLGFHTTVYVDIYGVIQSAVMNPKKYGFIEGSKGCCGIGTIEYGTSCRGMNTCSDPNKYVFWDAVHPTEKMYKLIADEAIESISKELNSRQN</sequence>
<accession>A0AAN9PQF5</accession>
<organism evidence="3 4">
    <name type="scientific">Canavalia gladiata</name>
    <name type="common">Sword bean</name>
    <name type="synonym">Dolichos gladiatus</name>
    <dbReference type="NCBI Taxonomy" id="3824"/>
    <lineage>
        <taxon>Eukaryota</taxon>
        <taxon>Viridiplantae</taxon>
        <taxon>Streptophyta</taxon>
        <taxon>Embryophyta</taxon>
        <taxon>Tracheophyta</taxon>
        <taxon>Spermatophyta</taxon>
        <taxon>Magnoliopsida</taxon>
        <taxon>eudicotyledons</taxon>
        <taxon>Gunneridae</taxon>
        <taxon>Pentapetalae</taxon>
        <taxon>rosids</taxon>
        <taxon>fabids</taxon>
        <taxon>Fabales</taxon>
        <taxon>Fabaceae</taxon>
        <taxon>Papilionoideae</taxon>
        <taxon>50 kb inversion clade</taxon>
        <taxon>NPAAA clade</taxon>
        <taxon>indigoferoid/millettioid clade</taxon>
        <taxon>Phaseoleae</taxon>
        <taxon>Canavalia</taxon>
    </lineage>
</organism>
<dbReference type="AlphaFoldDB" id="A0AAN9PQF5"/>
<dbReference type="PANTHER" id="PTHR45642">
    <property type="entry name" value="GDSL ESTERASE/LIPASE EXL3"/>
    <property type="match status" value="1"/>
</dbReference>
<dbReference type="InterPro" id="IPR050592">
    <property type="entry name" value="GDSL_lipolytic_enzyme"/>
</dbReference>
<name>A0AAN9PQF5_CANGL</name>
<dbReference type="InterPro" id="IPR036514">
    <property type="entry name" value="SGNH_hydro_sf"/>
</dbReference>
<dbReference type="PANTHER" id="PTHR45642:SF7">
    <property type="entry name" value="GDSL ESTERASE_LIPASE"/>
    <property type="match status" value="1"/>
</dbReference>
<keyword evidence="2" id="KW-0732">Signal</keyword>
<evidence type="ECO:0000313" key="4">
    <source>
        <dbReference type="Proteomes" id="UP001367508"/>
    </source>
</evidence>
<dbReference type="InterPro" id="IPR035669">
    <property type="entry name" value="SGNH_plant_lipase-like"/>
</dbReference>